<accession>A0A1M5EN91</accession>
<dbReference type="OrthoDB" id="2867208at2"/>
<dbReference type="CDD" id="cd11669">
    <property type="entry name" value="TTHB210-like"/>
    <property type="match status" value="1"/>
</dbReference>
<gene>
    <name evidence="1" type="ORF">SAMN05444008_112110</name>
</gene>
<sequence>MKKQVWLFAAASILALASCSKDDKPKEKLFKGPEQTFQHGKSWTWYEENGKGDPMRIAIVIDDAAMASLDRNTGGGHNHANAVSLQLHSEAGATPFTHALLDWNPSGHEPAPIYDKPHFDFHFYTSTEAERLAIPIYEAAKEKFDNHPAPAYFPTTYIPGPGGVPQMGVHWLDATAPELNGSPFTQTFIYGSYDGKVTFYEPMITEEFIKNNHTFVRDIPQPSKVQKSGWYPTKMRIQKKDGATHFILESFVKREAS</sequence>
<organism evidence="1 2">
    <name type="scientific">Cnuella takakiae</name>
    <dbReference type="NCBI Taxonomy" id="1302690"/>
    <lineage>
        <taxon>Bacteria</taxon>
        <taxon>Pseudomonadati</taxon>
        <taxon>Bacteroidota</taxon>
        <taxon>Chitinophagia</taxon>
        <taxon>Chitinophagales</taxon>
        <taxon>Chitinophagaceae</taxon>
        <taxon>Cnuella</taxon>
    </lineage>
</organism>
<protein>
    <recommendedName>
        <fullName evidence="3">DUF5602 domain-containing protein</fullName>
    </recommendedName>
</protein>
<evidence type="ECO:0000313" key="2">
    <source>
        <dbReference type="Proteomes" id="UP000184368"/>
    </source>
</evidence>
<dbReference type="EMBL" id="FQUO01000012">
    <property type="protein sequence ID" value="SHF80570.1"/>
    <property type="molecule type" value="Genomic_DNA"/>
</dbReference>
<proteinExistence type="predicted"/>
<evidence type="ECO:0008006" key="3">
    <source>
        <dbReference type="Google" id="ProtNLM"/>
    </source>
</evidence>
<dbReference type="AlphaFoldDB" id="A0A1M5EN91"/>
<dbReference type="PROSITE" id="PS51257">
    <property type="entry name" value="PROKAR_LIPOPROTEIN"/>
    <property type="match status" value="1"/>
</dbReference>
<keyword evidence="2" id="KW-1185">Reference proteome</keyword>
<reference evidence="1 2" key="1">
    <citation type="submission" date="2016-11" db="EMBL/GenBank/DDBJ databases">
        <authorList>
            <person name="Jaros S."/>
            <person name="Januszkiewicz K."/>
            <person name="Wedrychowicz H."/>
        </authorList>
    </citation>
    <scope>NUCLEOTIDE SEQUENCE [LARGE SCALE GENOMIC DNA]</scope>
    <source>
        <strain evidence="1 2">DSM 26897</strain>
    </source>
</reference>
<name>A0A1M5EN91_9BACT</name>
<dbReference type="Proteomes" id="UP000184368">
    <property type="component" value="Unassembled WGS sequence"/>
</dbReference>
<dbReference type="STRING" id="1302690.BUE76_04455"/>
<dbReference type="InterPro" id="IPR033786">
    <property type="entry name" value="TTHB210-like"/>
</dbReference>
<evidence type="ECO:0000313" key="1">
    <source>
        <dbReference type="EMBL" id="SHF80570.1"/>
    </source>
</evidence>
<dbReference type="RefSeq" id="WP_073045006.1">
    <property type="nucleotide sequence ID" value="NZ_FQUO01000012.1"/>
</dbReference>